<dbReference type="EMBL" id="JADFFK010000026">
    <property type="protein sequence ID" value="MBE9640148.1"/>
    <property type="molecule type" value="Genomic_DNA"/>
</dbReference>
<dbReference type="CDD" id="cd13604">
    <property type="entry name" value="PBP2_TRAP_ketoacid_lactate_like"/>
    <property type="match status" value="1"/>
</dbReference>
<comment type="caution">
    <text evidence="5">The sequence shown here is derived from an EMBL/GenBank/DDBJ whole genome shotgun (WGS) entry which is preliminary data.</text>
</comment>
<gene>
    <name evidence="5" type="ORF">IQ782_25180</name>
</gene>
<dbReference type="PROSITE" id="PS51318">
    <property type="entry name" value="TAT"/>
    <property type="match status" value="1"/>
</dbReference>
<dbReference type="PANTHER" id="PTHR33376">
    <property type="match status" value="1"/>
</dbReference>
<organism evidence="5 6">
    <name type="scientific">Salipiger mangrovisoli</name>
    <dbReference type="NCBI Taxonomy" id="2865933"/>
    <lineage>
        <taxon>Bacteria</taxon>
        <taxon>Pseudomonadati</taxon>
        <taxon>Pseudomonadota</taxon>
        <taxon>Alphaproteobacteria</taxon>
        <taxon>Rhodobacterales</taxon>
        <taxon>Roseobacteraceae</taxon>
        <taxon>Salipiger</taxon>
    </lineage>
</organism>
<dbReference type="RefSeq" id="WP_194137418.1">
    <property type="nucleotide sequence ID" value="NZ_JADFFK010000026.1"/>
</dbReference>
<sequence>MTEALKIGRRSFLKRTALAGGAMAGSTLAAPAVLAQAPLVLKMQTSWSASNIWQEFAQDYVNRVEAMAGGRLKIDLLPAGAVVGAFQVLDAINDGLLDAAHSVPVYWYGKHKAASLFGTGPVFGGSATTMLSWFYEGGGAELYRELTQDIMGLDVEGYLGFPMFAQPFGWFKGEVNTAADLKGFKYRTVGLAADLMQAMGMSVAQLPGGEIVPAMERGVIDAFEFNNPSSDKDFGAQDVAKNYYLSSYHQASESFEFLFNKLTMEDLEPDLRAILVHSVEAVSTANTAKAMRRYSADLKWLQDEAGVKVHRTSKDILDAQIKAWDGLITDLETDPFMKKCLDSQRAWVEQVTFYELMNAPDYALAYEHYFPGRLKL</sequence>
<dbReference type="InterPro" id="IPR006311">
    <property type="entry name" value="TAT_signal"/>
</dbReference>
<dbReference type="InterPro" id="IPR019546">
    <property type="entry name" value="TAT_signal_bac_arc"/>
</dbReference>
<evidence type="ECO:0000313" key="5">
    <source>
        <dbReference type="EMBL" id="MBE9640148.1"/>
    </source>
</evidence>
<proteinExistence type="predicted"/>
<evidence type="ECO:0000256" key="1">
    <source>
        <dbReference type="ARBA" id="ARBA00004418"/>
    </source>
</evidence>
<dbReference type="Gene3D" id="3.40.190.10">
    <property type="entry name" value="Periplasmic binding protein-like II"/>
    <property type="match status" value="1"/>
</dbReference>
<dbReference type="Proteomes" id="UP000607796">
    <property type="component" value="Unassembled WGS sequence"/>
</dbReference>
<feature type="chain" id="PRO_5046265648" evidence="4">
    <location>
        <begin position="30"/>
        <end position="376"/>
    </location>
</feature>
<dbReference type="InterPro" id="IPR026289">
    <property type="entry name" value="SBP_TakP-like"/>
</dbReference>
<dbReference type="Gene3D" id="3.40.190.170">
    <property type="entry name" value="Bacterial extracellular solute-binding protein, family 7"/>
    <property type="match status" value="1"/>
</dbReference>
<dbReference type="PANTHER" id="PTHR33376:SF5">
    <property type="entry name" value="EXTRACYTOPLASMIC SOLUTE RECEPTOR PROTEIN"/>
    <property type="match status" value="1"/>
</dbReference>
<keyword evidence="3" id="KW-0574">Periplasm</keyword>
<protein>
    <submittedName>
        <fullName evidence="5">Twin-arginine translocation signal domain-containing protein</fullName>
    </submittedName>
</protein>
<feature type="signal peptide" evidence="4">
    <location>
        <begin position="1"/>
        <end position="29"/>
    </location>
</feature>
<reference evidence="5 6" key="1">
    <citation type="journal article" date="2021" name="Int. J. Syst. Evol. Microbiol.">
        <title>Salipiger mangrovisoli sp. nov., isolated from mangrove soil and the proposal for the reclassification of Paraphaeobacter pallidus as Salipiger pallidus comb. nov.</title>
        <authorList>
            <person name="Du J."/>
            <person name="Liu Y."/>
            <person name="Pei T."/>
            <person name="Deng M.R."/>
            <person name="Zhu H."/>
        </authorList>
    </citation>
    <scope>NUCLEOTIDE SEQUENCE [LARGE SCALE GENOMIC DNA]</scope>
    <source>
        <strain evidence="5 6">6D45A</strain>
    </source>
</reference>
<dbReference type="InterPro" id="IPR018389">
    <property type="entry name" value="DctP_fam"/>
</dbReference>
<evidence type="ECO:0000256" key="3">
    <source>
        <dbReference type="ARBA" id="ARBA00022764"/>
    </source>
</evidence>
<dbReference type="NCBIfam" id="TIGR01409">
    <property type="entry name" value="TAT_signal_seq"/>
    <property type="match status" value="1"/>
</dbReference>
<keyword evidence="2 4" id="KW-0732">Signal</keyword>
<evidence type="ECO:0000313" key="6">
    <source>
        <dbReference type="Proteomes" id="UP000607796"/>
    </source>
</evidence>
<dbReference type="InterPro" id="IPR038404">
    <property type="entry name" value="TRAP_DctP_sf"/>
</dbReference>
<dbReference type="PIRSF" id="PIRSF039026">
    <property type="entry name" value="SiaP"/>
    <property type="match status" value="1"/>
</dbReference>
<evidence type="ECO:0000256" key="2">
    <source>
        <dbReference type="ARBA" id="ARBA00022729"/>
    </source>
</evidence>
<dbReference type="Pfam" id="PF03480">
    <property type="entry name" value="DctP"/>
    <property type="match status" value="1"/>
</dbReference>
<evidence type="ECO:0000256" key="4">
    <source>
        <dbReference type="SAM" id="SignalP"/>
    </source>
</evidence>
<accession>A0ABR9X9C2</accession>
<keyword evidence="6" id="KW-1185">Reference proteome</keyword>
<name>A0ABR9X9C2_9RHOB</name>
<comment type="subcellular location">
    <subcellularLocation>
        <location evidence="1">Periplasm</location>
    </subcellularLocation>
</comment>